<gene>
    <name evidence="1" type="ORF">BP5553_04212</name>
</gene>
<dbReference type="RefSeq" id="XP_031872528.1">
    <property type="nucleotide sequence ID" value="XM_032012835.1"/>
</dbReference>
<reference evidence="1 2" key="1">
    <citation type="journal article" date="2018" name="IMA Fungus">
        <title>IMA Genome-F 9: Draft genome sequence of Annulohypoxylon stygium, Aspergillus mulundensis, Berkeleyomyces basicola (syn. Thielaviopsis basicola), Ceratocystis smalleyi, two Cercospora beticola strains, Coleophoma cylindrospora, Fusarium fracticaudum, Phialophora cf. hyalina, and Morchella septimelata.</title>
        <authorList>
            <person name="Wingfield B.D."/>
            <person name="Bills G.F."/>
            <person name="Dong Y."/>
            <person name="Huang W."/>
            <person name="Nel W.J."/>
            <person name="Swalarsk-Parry B.S."/>
            <person name="Vaghefi N."/>
            <person name="Wilken P.M."/>
            <person name="An Z."/>
            <person name="de Beer Z.W."/>
            <person name="De Vos L."/>
            <person name="Chen L."/>
            <person name="Duong T.A."/>
            <person name="Gao Y."/>
            <person name="Hammerbacher A."/>
            <person name="Kikkert J.R."/>
            <person name="Li Y."/>
            <person name="Li H."/>
            <person name="Li K."/>
            <person name="Li Q."/>
            <person name="Liu X."/>
            <person name="Ma X."/>
            <person name="Naidoo K."/>
            <person name="Pethybridge S.J."/>
            <person name="Sun J."/>
            <person name="Steenkamp E.T."/>
            <person name="van der Nest M.A."/>
            <person name="van Wyk S."/>
            <person name="Wingfield M.J."/>
            <person name="Xiong C."/>
            <person name="Yue Q."/>
            <person name="Zhang X."/>
        </authorList>
    </citation>
    <scope>NUCLEOTIDE SEQUENCE [LARGE SCALE GENOMIC DNA]</scope>
    <source>
        <strain evidence="1 2">BP 5553</strain>
    </source>
</reference>
<proteinExistence type="predicted"/>
<dbReference type="OrthoDB" id="3464768at2759"/>
<evidence type="ECO:0000313" key="1">
    <source>
        <dbReference type="EMBL" id="RDL39872.1"/>
    </source>
</evidence>
<comment type="caution">
    <text evidence="1">The sequence shown here is derived from an EMBL/GenBank/DDBJ whole genome shotgun (WGS) entry which is preliminary data.</text>
</comment>
<dbReference type="EMBL" id="NPIC01000002">
    <property type="protein sequence ID" value="RDL39872.1"/>
    <property type="molecule type" value="Genomic_DNA"/>
</dbReference>
<name>A0A370TWG5_9HELO</name>
<organism evidence="1 2">
    <name type="scientific">Venustampulla echinocandica</name>
    <dbReference type="NCBI Taxonomy" id="2656787"/>
    <lineage>
        <taxon>Eukaryota</taxon>
        <taxon>Fungi</taxon>
        <taxon>Dikarya</taxon>
        <taxon>Ascomycota</taxon>
        <taxon>Pezizomycotina</taxon>
        <taxon>Leotiomycetes</taxon>
        <taxon>Helotiales</taxon>
        <taxon>Pleuroascaceae</taxon>
        <taxon>Venustampulla</taxon>
    </lineage>
</organism>
<dbReference type="GeneID" id="43597061"/>
<protein>
    <submittedName>
        <fullName evidence="1">Uncharacterized protein</fullName>
    </submittedName>
</protein>
<sequence length="243" mass="27874">MPPCNTCVRSARGYGQMSLVKRQPGSNVRLIVDTPGYVAEVPQKALHAHLPKLFHDARQAGNRVVRPLDYFTQTFQNIKDENLHSDALNWVFTRIERYTNYPHQTFPFNAPDPDNTFQILFQYTEEAYNSDDPALSLLIENAMEQFTAVSNVLRKDRGLSHSRQLLREYIETARYFLPYVADQGPMYTFDLLEAVYNASTHNMGAMQRLVQSLGLQERDELARVTFSEAQNGDIMALRLLPLL</sequence>
<evidence type="ECO:0000313" key="2">
    <source>
        <dbReference type="Proteomes" id="UP000254866"/>
    </source>
</evidence>
<dbReference type="Proteomes" id="UP000254866">
    <property type="component" value="Unassembled WGS sequence"/>
</dbReference>
<accession>A0A370TWG5</accession>
<dbReference type="AlphaFoldDB" id="A0A370TWG5"/>
<keyword evidence="2" id="KW-1185">Reference proteome</keyword>